<feature type="domain" description="DUF6533" evidence="1">
    <location>
        <begin position="14"/>
        <end position="56"/>
    </location>
</feature>
<sequence>MSQYEFVPTIISRFAATSLLLYDVILTMDLEITHVWGTKWSVPKLLYMFIRYPGLVSQLFSCIVSVFPLWDTLSWIRNVQLYVNHPTRFPLFFLILATGSGGYS</sequence>
<dbReference type="EMBL" id="KV424053">
    <property type="protein sequence ID" value="KZT52844.1"/>
    <property type="molecule type" value="Genomic_DNA"/>
</dbReference>
<evidence type="ECO:0000313" key="2">
    <source>
        <dbReference type="EMBL" id="KZT52844.1"/>
    </source>
</evidence>
<gene>
    <name evidence="2" type="ORF">CALCODRAFT_74490</name>
</gene>
<dbReference type="Pfam" id="PF20151">
    <property type="entry name" value="DUF6533"/>
    <property type="match status" value="1"/>
</dbReference>
<dbReference type="Proteomes" id="UP000076842">
    <property type="component" value="Unassembled WGS sequence"/>
</dbReference>
<dbReference type="InParanoid" id="A0A165DI29"/>
<accession>A0A165DI29</accession>
<dbReference type="InterPro" id="IPR045340">
    <property type="entry name" value="DUF6533"/>
</dbReference>
<organism evidence="2 3">
    <name type="scientific">Calocera cornea HHB12733</name>
    <dbReference type="NCBI Taxonomy" id="1353952"/>
    <lineage>
        <taxon>Eukaryota</taxon>
        <taxon>Fungi</taxon>
        <taxon>Dikarya</taxon>
        <taxon>Basidiomycota</taxon>
        <taxon>Agaricomycotina</taxon>
        <taxon>Dacrymycetes</taxon>
        <taxon>Dacrymycetales</taxon>
        <taxon>Dacrymycetaceae</taxon>
        <taxon>Calocera</taxon>
    </lineage>
</organism>
<name>A0A165DI29_9BASI</name>
<evidence type="ECO:0000313" key="3">
    <source>
        <dbReference type="Proteomes" id="UP000076842"/>
    </source>
</evidence>
<dbReference type="AlphaFoldDB" id="A0A165DI29"/>
<keyword evidence="3" id="KW-1185">Reference proteome</keyword>
<dbReference type="OrthoDB" id="3349377at2759"/>
<evidence type="ECO:0000259" key="1">
    <source>
        <dbReference type="Pfam" id="PF20151"/>
    </source>
</evidence>
<proteinExistence type="predicted"/>
<reference evidence="2 3" key="1">
    <citation type="journal article" date="2016" name="Mol. Biol. Evol.">
        <title>Comparative Genomics of Early-Diverging Mushroom-Forming Fungi Provides Insights into the Origins of Lignocellulose Decay Capabilities.</title>
        <authorList>
            <person name="Nagy L.G."/>
            <person name="Riley R."/>
            <person name="Tritt A."/>
            <person name="Adam C."/>
            <person name="Daum C."/>
            <person name="Floudas D."/>
            <person name="Sun H."/>
            <person name="Yadav J.S."/>
            <person name="Pangilinan J."/>
            <person name="Larsson K.H."/>
            <person name="Matsuura K."/>
            <person name="Barry K."/>
            <person name="Labutti K."/>
            <person name="Kuo R."/>
            <person name="Ohm R.A."/>
            <person name="Bhattacharya S.S."/>
            <person name="Shirouzu T."/>
            <person name="Yoshinaga Y."/>
            <person name="Martin F.M."/>
            <person name="Grigoriev I.V."/>
            <person name="Hibbett D.S."/>
        </authorList>
    </citation>
    <scope>NUCLEOTIDE SEQUENCE [LARGE SCALE GENOMIC DNA]</scope>
    <source>
        <strain evidence="2 3">HHB12733</strain>
    </source>
</reference>
<protein>
    <recommendedName>
        <fullName evidence="1">DUF6533 domain-containing protein</fullName>
    </recommendedName>
</protein>